<feature type="transmembrane region" description="Helical" evidence="4">
    <location>
        <begin position="40"/>
        <end position="59"/>
    </location>
</feature>
<evidence type="ECO:0000256" key="4">
    <source>
        <dbReference type="SAM" id="Phobius"/>
    </source>
</evidence>
<evidence type="ECO:0000313" key="7">
    <source>
        <dbReference type="Proteomes" id="UP000629619"/>
    </source>
</evidence>
<keyword evidence="4" id="KW-0472">Membrane</keyword>
<accession>A0A919NCW4</accession>
<dbReference type="EMBL" id="BOMW01000061">
    <property type="protein sequence ID" value="GIF08325.1"/>
    <property type="molecule type" value="Genomic_DNA"/>
</dbReference>
<feature type="transmembrane region" description="Helical" evidence="4">
    <location>
        <begin position="71"/>
        <end position="93"/>
    </location>
</feature>
<evidence type="ECO:0000256" key="1">
    <source>
        <dbReference type="ARBA" id="ARBA00010333"/>
    </source>
</evidence>
<dbReference type="GO" id="GO:0006865">
    <property type="term" value="P:amino acid transport"/>
    <property type="evidence" value="ECO:0007669"/>
    <property type="project" value="TreeGrafter"/>
</dbReference>
<reference evidence="6" key="1">
    <citation type="submission" date="2021-01" db="EMBL/GenBank/DDBJ databases">
        <title>Whole genome shotgun sequence of Actinoplanes siamensis NBRC 109076.</title>
        <authorList>
            <person name="Komaki H."/>
            <person name="Tamura T."/>
        </authorList>
    </citation>
    <scope>NUCLEOTIDE SEQUENCE</scope>
    <source>
        <strain evidence="6">NBRC 109076</strain>
    </source>
</reference>
<dbReference type="RefSeq" id="WP_203683685.1">
    <property type="nucleotide sequence ID" value="NZ_BOMW01000061.1"/>
</dbReference>
<keyword evidence="2" id="KW-0813">Transport</keyword>
<dbReference type="PANTHER" id="PTHR30085:SF6">
    <property type="entry name" value="ABC TRANSPORTER GLUTAMINE-BINDING PROTEIN GLNH"/>
    <property type="match status" value="1"/>
</dbReference>
<sequence length="388" mass="42079">MGIPKIPGKAWPELFGWAFPTAAAVALAIRIGLLSLDANAVNFTGVGIAAGLAIVAALLTRLGPAQGGSKFGIWPAIGSSTVTVLLVAWAFIWPAPIGDDKPSLYFSGTVKVGVSGDIPGWPEFDEELIKWIADEYGIQTEEIRLFQREREEALKDKRVDMVVSSYTATISRTNEVDFAGPYYLDTTGVWGNAEKIKKGIWTKRIPGVANPTVCGVLGTTGNNPMQDFINTQDPKNGGAVADSNYQTTADCLRRLFDPESEVSYAATDWSTLKAYNPNAAVFDANRRHPNIEAGSGSVKDGDPGLAGWRTGDKPQYYGVAIRNDHPATCRDLTRVIRQFVEQTKNPDEGYGHAYSHHLKSLLGPLKTDWHRPNFDALDWGPSGSPICV</sequence>
<dbReference type="Proteomes" id="UP000629619">
    <property type="component" value="Unassembled WGS sequence"/>
</dbReference>
<evidence type="ECO:0000313" key="6">
    <source>
        <dbReference type="EMBL" id="GIF08325.1"/>
    </source>
</evidence>
<dbReference type="PANTHER" id="PTHR30085">
    <property type="entry name" value="AMINO ACID ABC TRANSPORTER PERMEASE"/>
    <property type="match status" value="1"/>
</dbReference>
<evidence type="ECO:0000256" key="3">
    <source>
        <dbReference type="ARBA" id="ARBA00022729"/>
    </source>
</evidence>
<dbReference type="Gene3D" id="3.40.190.10">
    <property type="entry name" value="Periplasmic binding protein-like II"/>
    <property type="match status" value="2"/>
</dbReference>
<feature type="domain" description="Solute-binding protein family 3/N-terminal" evidence="5">
    <location>
        <begin position="109"/>
        <end position="353"/>
    </location>
</feature>
<gene>
    <name evidence="6" type="ORF">Asi03nite_58630</name>
</gene>
<keyword evidence="4" id="KW-0812">Transmembrane</keyword>
<dbReference type="AlphaFoldDB" id="A0A919NCW4"/>
<dbReference type="InterPro" id="IPR001638">
    <property type="entry name" value="Solute-binding_3/MltF_N"/>
</dbReference>
<dbReference type="SUPFAM" id="SSF53850">
    <property type="entry name" value="Periplasmic binding protein-like II"/>
    <property type="match status" value="1"/>
</dbReference>
<dbReference type="SMART" id="SM00062">
    <property type="entry name" value="PBPb"/>
    <property type="match status" value="1"/>
</dbReference>
<comment type="similarity">
    <text evidence="1">Belongs to the bacterial solute-binding protein 3 family.</text>
</comment>
<organism evidence="6 7">
    <name type="scientific">Actinoplanes siamensis</name>
    <dbReference type="NCBI Taxonomy" id="1223317"/>
    <lineage>
        <taxon>Bacteria</taxon>
        <taxon>Bacillati</taxon>
        <taxon>Actinomycetota</taxon>
        <taxon>Actinomycetes</taxon>
        <taxon>Micromonosporales</taxon>
        <taxon>Micromonosporaceae</taxon>
        <taxon>Actinoplanes</taxon>
    </lineage>
</organism>
<name>A0A919NCW4_9ACTN</name>
<dbReference type="InterPro" id="IPR051455">
    <property type="entry name" value="Bact_solute-bind_prot3"/>
</dbReference>
<evidence type="ECO:0000256" key="2">
    <source>
        <dbReference type="ARBA" id="ARBA00022448"/>
    </source>
</evidence>
<evidence type="ECO:0000259" key="5">
    <source>
        <dbReference type="SMART" id="SM00062"/>
    </source>
</evidence>
<keyword evidence="3" id="KW-0732">Signal</keyword>
<proteinExistence type="inferred from homology"/>
<dbReference type="Pfam" id="PF00497">
    <property type="entry name" value="SBP_bac_3"/>
    <property type="match status" value="1"/>
</dbReference>
<keyword evidence="7" id="KW-1185">Reference proteome</keyword>
<feature type="transmembrane region" description="Helical" evidence="4">
    <location>
        <begin position="14"/>
        <end position="34"/>
    </location>
</feature>
<comment type="caution">
    <text evidence="6">The sequence shown here is derived from an EMBL/GenBank/DDBJ whole genome shotgun (WGS) entry which is preliminary data.</text>
</comment>
<keyword evidence="4" id="KW-1133">Transmembrane helix</keyword>
<protein>
    <recommendedName>
        <fullName evidence="5">Solute-binding protein family 3/N-terminal domain-containing protein</fullName>
    </recommendedName>
</protein>